<name>A0AA40CMA1_9PEZI</name>
<dbReference type="EMBL" id="JAULSV010000005">
    <property type="protein sequence ID" value="KAK0643745.1"/>
    <property type="molecule type" value="Genomic_DNA"/>
</dbReference>
<reference evidence="1" key="1">
    <citation type="submission" date="2023-06" db="EMBL/GenBank/DDBJ databases">
        <title>Genome-scale phylogeny and comparative genomics of the fungal order Sordariales.</title>
        <authorList>
            <consortium name="Lawrence Berkeley National Laboratory"/>
            <person name="Hensen N."/>
            <person name="Bonometti L."/>
            <person name="Westerberg I."/>
            <person name="Brannstrom I.O."/>
            <person name="Guillou S."/>
            <person name="Cros-Aarteil S."/>
            <person name="Calhoun S."/>
            <person name="Haridas S."/>
            <person name="Kuo A."/>
            <person name="Mondo S."/>
            <person name="Pangilinan J."/>
            <person name="Riley R."/>
            <person name="Labutti K."/>
            <person name="Andreopoulos B."/>
            <person name="Lipzen A."/>
            <person name="Chen C."/>
            <person name="Yanf M."/>
            <person name="Daum C."/>
            <person name="Ng V."/>
            <person name="Clum A."/>
            <person name="Steindorff A."/>
            <person name="Ohm R."/>
            <person name="Martin F."/>
            <person name="Silar P."/>
            <person name="Natvig D."/>
            <person name="Lalanne C."/>
            <person name="Gautier V."/>
            <person name="Ament-Velasquez S.L."/>
            <person name="Kruys A."/>
            <person name="Hutchinson M.I."/>
            <person name="Powell A.J."/>
            <person name="Barry K."/>
            <person name="Miller A.N."/>
            <person name="Grigoriev I.V."/>
            <person name="Debuchy R."/>
            <person name="Gladieux P."/>
            <person name="Thoren M.H."/>
            <person name="Johannesson H."/>
        </authorList>
    </citation>
    <scope>NUCLEOTIDE SEQUENCE</scope>
    <source>
        <strain evidence="1">SMH2532-1</strain>
    </source>
</reference>
<evidence type="ECO:0000313" key="1">
    <source>
        <dbReference type="EMBL" id="KAK0643745.1"/>
    </source>
</evidence>
<accession>A0AA40CMA1</accession>
<gene>
    <name evidence="1" type="ORF">B0T16DRAFT_188373</name>
</gene>
<organism evidence="1 2">
    <name type="scientific">Cercophora newfieldiana</name>
    <dbReference type="NCBI Taxonomy" id="92897"/>
    <lineage>
        <taxon>Eukaryota</taxon>
        <taxon>Fungi</taxon>
        <taxon>Dikarya</taxon>
        <taxon>Ascomycota</taxon>
        <taxon>Pezizomycotina</taxon>
        <taxon>Sordariomycetes</taxon>
        <taxon>Sordariomycetidae</taxon>
        <taxon>Sordariales</taxon>
        <taxon>Lasiosphaeriaceae</taxon>
        <taxon>Cercophora</taxon>
    </lineage>
</organism>
<evidence type="ECO:0000313" key="2">
    <source>
        <dbReference type="Proteomes" id="UP001174936"/>
    </source>
</evidence>
<keyword evidence="2" id="KW-1185">Reference proteome</keyword>
<dbReference type="PANTHER" id="PTHR38166">
    <property type="entry name" value="C2H2-TYPE DOMAIN-CONTAINING PROTEIN-RELATED"/>
    <property type="match status" value="1"/>
</dbReference>
<evidence type="ECO:0008006" key="3">
    <source>
        <dbReference type="Google" id="ProtNLM"/>
    </source>
</evidence>
<dbReference type="PANTHER" id="PTHR38166:SF1">
    <property type="entry name" value="C2H2-TYPE DOMAIN-CONTAINING PROTEIN"/>
    <property type="match status" value="1"/>
</dbReference>
<dbReference type="Proteomes" id="UP001174936">
    <property type="component" value="Unassembled WGS sequence"/>
</dbReference>
<protein>
    <recommendedName>
        <fullName evidence="3">C2H2-type domain-containing protein</fullName>
    </recommendedName>
</protein>
<comment type="caution">
    <text evidence="1">The sequence shown here is derived from an EMBL/GenBank/DDBJ whole genome shotgun (WGS) entry which is preliminary data.</text>
</comment>
<proteinExistence type="predicted"/>
<dbReference type="AlphaFoldDB" id="A0AA40CMA1"/>
<sequence>MSEHFDEDSDTSIFVYPRSDVPRLDASDELAILGAELAEQALSAFKNGSAPDVQPHDASLGLACPFFAHDPSTHKRCLRSNLQRIIDVKRHVWAYHKRPHDCPICHSIFDTRTDWDRHVRADLCTAAPPDPQLAITSVTRGQLELLARPSESGRPKEDQWFVIWAVVFPGLDWPSIGPVLSSEVEIVREIGRLRSFWHANGQRATAEFLVRKGTSGEESRGLRRLSIIALDRMIDRHVADFV</sequence>